<gene>
    <name evidence="1" type="ORF">SHKM778_17750</name>
</gene>
<evidence type="ECO:0008006" key="2">
    <source>
        <dbReference type="Google" id="ProtNLM"/>
    </source>
</evidence>
<proteinExistence type="predicted"/>
<reference evidence="1" key="1">
    <citation type="submission" date="2024-06" db="EMBL/GenBank/DDBJ databases">
        <authorList>
            <consortium name="consrtm"/>
            <person name="Uemura M."/>
            <person name="Terahara T."/>
        </authorList>
    </citation>
    <scope>NUCLEOTIDE SEQUENCE</scope>
    <source>
        <strain evidence="1">KM77-8</strain>
    </source>
</reference>
<accession>A0AAT9HD77</accession>
<dbReference type="AlphaFoldDB" id="A0AAT9HD77"/>
<sequence>MASSEGSSSGDALSLADADGVGDADASSFPASFLSSLMTSRQAWYSSMVRLFAVGVPSLPSATASVGVNPMPMSTAVGIAARAITLPLGTWNLVNSGFLGAA</sequence>
<reference evidence="1" key="2">
    <citation type="submission" date="2024-07" db="EMBL/GenBank/DDBJ databases">
        <title>Streptomyces haneummycinica sp. nov., a new antibiotic-producing actinobacterium isolated from marine sediment.</title>
        <authorList>
            <person name="Uemura M."/>
            <person name="Hamada M."/>
            <person name="Hirano S."/>
            <person name="Kobayashi K."/>
            <person name="Ohshiro T."/>
            <person name="Kobayashi T."/>
            <person name="Terahara T."/>
        </authorList>
    </citation>
    <scope>NUCLEOTIDE SEQUENCE</scope>
    <source>
        <strain evidence="1">KM77-8</strain>
    </source>
</reference>
<dbReference type="EMBL" id="AP035768">
    <property type="protein sequence ID" value="BFO15387.1"/>
    <property type="molecule type" value="Genomic_DNA"/>
</dbReference>
<evidence type="ECO:0000313" key="1">
    <source>
        <dbReference type="EMBL" id="BFO15387.1"/>
    </source>
</evidence>
<protein>
    <recommendedName>
        <fullName evidence="2">MFS transporter</fullName>
    </recommendedName>
</protein>
<organism evidence="1">
    <name type="scientific">Streptomyces haneummycinicus</name>
    <dbReference type="NCBI Taxonomy" id="3074435"/>
    <lineage>
        <taxon>Bacteria</taxon>
        <taxon>Bacillati</taxon>
        <taxon>Actinomycetota</taxon>
        <taxon>Actinomycetes</taxon>
        <taxon>Kitasatosporales</taxon>
        <taxon>Streptomycetaceae</taxon>
        <taxon>Streptomyces</taxon>
    </lineage>
</organism>
<name>A0AAT9HD77_9ACTN</name>